<reference evidence="2" key="1">
    <citation type="submission" date="2020-05" db="EMBL/GenBank/DDBJ databases">
        <authorList>
            <person name="Chiriac C."/>
            <person name="Salcher M."/>
            <person name="Ghai R."/>
            <person name="Kavagutti S V."/>
        </authorList>
    </citation>
    <scope>NUCLEOTIDE SEQUENCE</scope>
</reference>
<evidence type="ECO:0000259" key="1">
    <source>
        <dbReference type="Pfam" id="PF00117"/>
    </source>
</evidence>
<gene>
    <name evidence="2" type="ORF">UFOPK1358_00105</name>
</gene>
<proteinExistence type="predicted"/>
<feature type="domain" description="Glutamine amidotransferase" evidence="1">
    <location>
        <begin position="23"/>
        <end position="191"/>
    </location>
</feature>
<accession>A0A6J6AUU5</accession>
<dbReference type="GO" id="GO:0005829">
    <property type="term" value="C:cytosol"/>
    <property type="evidence" value="ECO:0007669"/>
    <property type="project" value="TreeGrafter"/>
</dbReference>
<dbReference type="CDD" id="cd01741">
    <property type="entry name" value="GATase1_1"/>
    <property type="match status" value="1"/>
</dbReference>
<dbReference type="PANTHER" id="PTHR42695:SF5">
    <property type="entry name" value="GLUTAMINE AMIDOTRANSFERASE YLR126C-RELATED"/>
    <property type="match status" value="1"/>
</dbReference>
<dbReference type="Pfam" id="PF00117">
    <property type="entry name" value="GATase"/>
    <property type="match status" value="1"/>
</dbReference>
<dbReference type="SUPFAM" id="SSF52317">
    <property type="entry name" value="Class I glutamine amidotransferase-like"/>
    <property type="match status" value="1"/>
</dbReference>
<name>A0A6J6AUU5_9ZZZZ</name>
<dbReference type="PANTHER" id="PTHR42695">
    <property type="entry name" value="GLUTAMINE AMIDOTRANSFERASE YLR126C-RELATED"/>
    <property type="match status" value="1"/>
</dbReference>
<dbReference type="InterPro" id="IPR029062">
    <property type="entry name" value="Class_I_gatase-like"/>
</dbReference>
<sequence length="237" mass="26082">MKIGLLLCDHLDPNIAEGIGDYTELYPAAFSPVGIDLVVYEVTTGQLPTSTSECEGWIVSGSRKSAYEDLPWIGDLCEFIQTAARHRVPQMGVCFGHQLIASALGGEVEKSTKGWGVGAKEFEVVSTAPWMQADPPISTFRMLMSHQDQVMRLPDGAELLARADYCPVAAYRLEDYVFSVQGHPEFVPALSEKLIQARRSTLGEDVAEAALLSLANLSSHPLDHRLVAEWTARFFQR</sequence>
<organism evidence="2">
    <name type="scientific">freshwater metagenome</name>
    <dbReference type="NCBI Taxonomy" id="449393"/>
    <lineage>
        <taxon>unclassified sequences</taxon>
        <taxon>metagenomes</taxon>
        <taxon>ecological metagenomes</taxon>
    </lineage>
</organism>
<dbReference type="PROSITE" id="PS51273">
    <property type="entry name" value="GATASE_TYPE_1"/>
    <property type="match status" value="1"/>
</dbReference>
<dbReference type="EMBL" id="CAEZSF010000004">
    <property type="protein sequence ID" value="CAB4529843.1"/>
    <property type="molecule type" value="Genomic_DNA"/>
</dbReference>
<dbReference type="InterPro" id="IPR017926">
    <property type="entry name" value="GATASE"/>
</dbReference>
<dbReference type="InterPro" id="IPR044992">
    <property type="entry name" value="ChyE-like"/>
</dbReference>
<evidence type="ECO:0000313" key="2">
    <source>
        <dbReference type="EMBL" id="CAB4529843.1"/>
    </source>
</evidence>
<protein>
    <submittedName>
        <fullName evidence="2">Unannotated protein</fullName>
    </submittedName>
</protein>
<dbReference type="Gene3D" id="3.40.50.880">
    <property type="match status" value="1"/>
</dbReference>
<dbReference type="AlphaFoldDB" id="A0A6J6AUU5"/>